<dbReference type="InterPro" id="IPR036424">
    <property type="entry name" value="UPP_synth-like_sf"/>
</dbReference>
<keyword evidence="2" id="KW-0460">Magnesium</keyword>
<dbReference type="EC" id="2.5.1.-" evidence="2"/>
<name>A0A1F6E2B9_9BACT</name>
<feature type="binding site" evidence="2">
    <location>
        <position position="27"/>
    </location>
    <ligand>
        <name>substrate</name>
    </ligand>
</feature>
<dbReference type="AlphaFoldDB" id="A0A1F6E2B9"/>
<dbReference type="GO" id="GO:0000287">
    <property type="term" value="F:magnesium ion binding"/>
    <property type="evidence" value="ECO:0007669"/>
    <property type="project" value="UniProtKB-UniRule"/>
</dbReference>
<evidence type="ECO:0000256" key="2">
    <source>
        <dbReference type="HAMAP-Rule" id="MF_01139"/>
    </source>
</evidence>
<feature type="binding site" evidence="2">
    <location>
        <position position="71"/>
    </location>
    <ligand>
        <name>substrate</name>
    </ligand>
</feature>
<comment type="similarity">
    <text evidence="2">Belongs to the UPP synthase family.</text>
</comment>
<evidence type="ECO:0000313" key="3">
    <source>
        <dbReference type="EMBL" id="OGG67855.1"/>
    </source>
</evidence>
<feature type="binding site" evidence="2">
    <location>
        <begin position="23"/>
        <end position="26"/>
    </location>
    <ligand>
        <name>substrate</name>
    </ligand>
</feature>
<feature type="binding site" evidence="2">
    <location>
        <begin position="67"/>
        <end position="69"/>
    </location>
    <ligand>
        <name>substrate</name>
    </ligand>
</feature>
<protein>
    <recommendedName>
        <fullName evidence="2">Isoprenyl transferase</fullName>
        <ecNumber evidence="2">2.5.1.-</ecNumber>
    </recommendedName>
</protein>
<comment type="caution">
    <text evidence="3">The sequence shown here is derived from an EMBL/GenBank/DDBJ whole genome shotgun (WGS) entry which is preliminary data.</text>
</comment>
<accession>A0A1F6E2B9</accession>
<proteinExistence type="inferred from homology"/>
<sequence length="235" mass="26705">MPHSRLLMSELSVPKSVGIILDGNRRWARARGLPTFEGHRIGYENVKTIARAAFAAGVEYLTIYAFSTENWNRSKEEVSFLVDLLARAVAGDLEELTSEGIRMRFIGDFSRLSESVREEMRSLEEKTKNNAKGTLVVAISYGGRLEIIAAVNELIAEGKKEISEEDISRAKWSYDIPDPNLIIRTSGEQRLSGFLTWASIYSELFFTKTHWPDFSKEELLKILAEYGTRERRHGK</sequence>
<dbReference type="GO" id="GO:0045547">
    <property type="term" value="F:ditrans,polycis-polyprenyl diphosphate synthase [(2E,6E)-farnesyl diphosphate specific] activity"/>
    <property type="evidence" value="ECO:0007669"/>
    <property type="project" value="TreeGrafter"/>
</dbReference>
<comment type="caution">
    <text evidence="2">Lacks conserved residue(s) required for the propagation of feature annotation.</text>
</comment>
<keyword evidence="2" id="KW-0479">Metal-binding</keyword>
<dbReference type="STRING" id="1798499.A3C95_02325"/>
<dbReference type="PANTHER" id="PTHR10291">
    <property type="entry name" value="DEHYDRODOLICHYL DIPHOSPHATE SYNTHASE FAMILY MEMBER"/>
    <property type="match status" value="1"/>
</dbReference>
<dbReference type="Gene3D" id="3.40.1180.10">
    <property type="entry name" value="Decaprenyl diphosphate synthase-like"/>
    <property type="match status" value="1"/>
</dbReference>
<feature type="binding site" evidence="2">
    <location>
        <position position="22"/>
    </location>
    <ligand>
        <name>Mg(2+)</name>
        <dbReference type="ChEBI" id="CHEBI:18420"/>
    </ligand>
</feature>
<feature type="binding site" evidence="2">
    <location>
        <position position="184"/>
    </location>
    <ligand>
        <name>substrate</name>
    </ligand>
</feature>
<dbReference type="PANTHER" id="PTHR10291:SF0">
    <property type="entry name" value="DEHYDRODOLICHYL DIPHOSPHATE SYNTHASE 2"/>
    <property type="match status" value="1"/>
</dbReference>
<keyword evidence="1 2" id="KW-0808">Transferase</keyword>
<organism evidence="3 4">
    <name type="scientific">Candidatus Kaiserbacteria bacterium RIFCSPHIGHO2_02_FULL_56_30</name>
    <dbReference type="NCBI Taxonomy" id="1798499"/>
    <lineage>
        <taxon>Bacteria</taxon>
        <taxon>Candidatus Kaiseribacteriota</taxon>
    </lineage>
</organism>
<evidence type="ECO:0000256" key="1">
    <source>
        <dbReference type="ARBA" id="ARBA00022679"/>
    </source>
</evidence>
<gene>
    <name evidence="3" type="ORF">A3C95_02325</name>
</gene>
<dbReference type="EMBL" id="MFLM01000020">
    <property type="protein sequence ID" value="OGG67855.1"/>
    <property type="molecule type" value="Genomic_DNA"/>
</dbReference>
<feature type="active site" evidence="2">
    <location>
        <position position="22"/>
    </location>
</feature>
<comment type="function">
    <text evidence="2">Catalyzes the condensation of isopentenyl diphosphate (IPP) with allylic pyrophosphates generating different type of terpenoids.</text>
</comment>
<feature type="binding site" evidence="2">
    <location>
        <position position="39"/>
    </location>
    <ligand>
        <name>substrate</name>
    </ligand>
</feature>
<feature type="binding site" evidence="2">
    <location>
        <position position="203"/>
    </location>
    <ligand>
        <name>Mg(2+)</name>
        <dbReference type="ChEBI" id="CHEBI:18420"/>
    </ligand>
</feature>
<dbReference type="Pfam" id="PF01255">
    <property type="entry name" value="Prenyltransf"/>
    <property type="match status" value="1"/>
</dbReference>
<dbReference type="NCBIfam" id="TIGR00055">
    <property type="entry name" value="uppS"/>
    <property type="match status" value="1"/>
</dbReference>
<comment type="cofactor">
    <cofactor evidence="2">
        <name>Mg(2+)</name>
        <dbReference type="ChEBI" id="CHEBI:18420"/>
    </cofactor>
    <text evidence="2">Binds 2 magnesium ions per subunit.</text>
</comment>
<comment type="subunit">
    <text evidence="2">Homodimer.</text>
</comment>
<dbReference type="SUPFAM" id="SSF64005">
    <property type="entry name" value="Undecaprenyl diphosphate synthase"/>
    <property type="match status" value="1"/>
</dbReference>
<feature type="active site" description="Proton acceptor" evidence="2">
    <location>
        <position position="70"/>
    </location>
</feature>
<dbReference type="GO" id="GO:0016094">
    <property type="term" value="P:polyprenol biosynthetic process"/>
    <property type="evidence" value="ECO:0007669"/>
    <property type="project" value="TreeGrafter"/>
</dbReference>
<feature type="binding site" evidence="2">
    <location>
        <begin position="190"/>
        <end position="192"/>
    </location>
    <ligand>
        <name>substrate</name>
    </ligand>
</feature>
<dbReference type="CDD" id="cd00475">
    <property type="entry name" value="Cis_IPPS"/>
    <property type="match status" value="1"/>
</dbReference>
<reference evidence="3 4" key="1">
    <citation type="journal article" date="2016" name="Nat. Commun.">
        <title>Thousands of microbial genomes shed light on interconnected biogeochemical processes in an aquifer system.</title>
        <authorList>
            <person name="Anantharaman K."/>
            <person name="Brown C.T."/>
            <person name="Hug L.A."/>
            <person name="Sharon I."/>
            <person name="Castelle C.J."/>
            <person name="Probst A.J."/>
            <person name="Thomas B.C."/>
            <person name="Singh A."/>
            <person name="Wilkins M.J."/>
            <person name="Karaoz U."/>
            <person name="Brodie E.L."/>
            <person name="Williams K.H."/>
            <person name="Hubbard S.S."/>
            <person name="Banfield J.F."/>
        </authorList>
    </citation>
    <scope>NUCLEOTIDE SEQUENCE [LARGE SCALE GENOMIC DNA]</scope>
</reference>
<dbReference type="HAMAP" id="MF_01139">
    <property type="entry name" value="ISPT"/>
    <property type="match status" value="1"/>
</dbReference>
<evidence type="ECO:0000313" key="4">
    <source>
        <dbReference type="Proteomes" id="UP000177107"/>
    </source>
</evidence>
<dbReference type="InterPro" id="IPR001441">
    <property type="entry name" value="UPP_synth-like"/>
</dbReference>
<dbReference type="Proteomes" id="UP000177107">
    <property type="component" value="Unassembled WGS sequence"/>
</dbReference>
<feature type="binding site" evidence="2">
    <location>
        <position position="73"/>
    </location>
    <ligand>
        <name>substrate</name>
    </ligand>
</feature>